<dbReference type="PROSITE" id="PS51742">
    <property type="entry name" value="PPC"/>
    <property type="match status" value="1"/>
</dbReference>
<dbReference type="GO" id="GO:0003677">
    <property type="term" value="F:DNA binding"/>
    <property type="evidence" value="ECO:0007669"/>
    <property type="project" value="UniProtKB-KW"/>
</dbReference>
<name>A0ABW1NKE7_9ACTN</name>
<keyword evidence="3" id="KW-1185">Reference proteome</keyword>
<proteinExistence type="predicted"/>
<protein>
    <submittedName>
        <fullName evidence="2">PPC domain-containing DNA-binding protein</fullName>
    </submittedName>
</protein>
<dbReference type="SUPFAM" id="SSF117856">
    <property type="entry name" value="AF0104/ALDC/Ptd012-like"/>
    <property type="match status" value="1"/>
</dbReference>
<dbReference type="EMBL" id="JBHSRF010000032">
    <property type="protein sequence ID" value="MFC6083716.1"/>
    <property type="molecule type" value="Genomic_DNA"/>
</dbReference>
<sequence length="156" mass="16943">MRAHELTVGRTFGVTFDHGDDYMSALADFCRENGVRQGYIPMFLAGFAEAEIVGTCEKLANPDAPVWSKVHLTNAEAFGCGTIAADTETGGILPHIHTTLGLKERSAIGHTSHLLSAKVQFLTEMLVVEVLSPVMTRPRMPELYDVPLLTFGKPTA</sequence>
<organism evidence="2 3">
    <name type="scientific">Sphaerisporangium aureirubrum</name>
    <dbReference type="NCBI Taxonomy" id="1544736"/>
    <lineage>
        <taxon>Bacteria</taxon>
        <taxon>Bacillati</taxon>
        <taxon>Actinomycetota</taxon>
        <taxon>Actinomycetes</taxon>
        <taxon>Streptosporangiales</taxon>
        <taxon>Streptosporangiaceae</taxon>
        <taxon>Sphaerisporangium</taxon>
    </lineage>
</organism>
<dbReference type="Gene3D" id="3.30.1330.80">
    <property type="entry name" value="Hypothetical protein, similar to alpha- acetolactate decarboxylase, domain 2"/>
    <property type="match status" value="1"/>
</dbReference>
<evidence type="ECO:0000313" key="2">
    <source>
        <dbReference type="EMBL" id="MFC6083716.1"/>
    </source>
</evidence>
<comment type="caution">
    <text evidence="2">The sequence shown here is derived from an EMBL/GenBank/DDBJ whole genome shotgun (WGS) entry which is preliminary data.</text>
</comment>
<dbReference type="InterPro" id="IPR005175">
    <property type="entry name" value="PPC_dom"/>
</dbReference>
<dbReference type="Proteomes" id="UP001596137">
    <property type="component" value="Unassembled WGS sequence"/>
</dbReference>
<accession>A0ABW1NKE7</accession>
<evidence type="ECO:0000259" key="1">
    <source>
        <dbReference type="PROSITE" id="PS51742"/>
    </source>
</evidence>
<reference evidence="3" key="1">
    <citation type="journal article" date="2019" name="Int. J. Syst. Evol. Microbiol.">
        <title>The Global Catalogue of Microorganisms (GCM) 10K type strain sequencing project: providing services to taxonomists for standard genome sequencing and annotation.</title>
        <authorList>
            <consortium name="The Broad Institute Genomics Platform"/>
            <consortium name="The Broad Institute Genome Sequencing Center for Infectious Disease"/>
            <person name="Wu L."/>
            <person name="Ma J."/>
        </authorList>
    </citation>
    <scope>NUCLEOTIDE SEQUENCE [LARGE SCALE GENOMIC DNA]</scope>
    <source>
        <strain evidence="3">JCM 30346</strain>
    </source>
</reference>
<gene>
    <name evidence="2" type="ORF">ACFP1K_21295</name>
</gene>
<feature type="domain" description="PPC" evidence="1">
    <location>
        <begin position="6"/>
        <end position="152"/>
    </location>
</feature>
<dbReference type="RefSeq" id="WP_380755993.1">
    <property type="nucleotide sequence ID" value="NZ_JBHSRF010000032.1"/>
</dbReference>
<keyword evidence="2" id="KW-0238">DNA-binding</keyword>
<evidence type="ECO:0000313" key="3">
    <source>
        <dbReference type="Proteomes" id="UP001596137"/>
    </source>
</evidence>
<dbReference type="Pfam" id="PF03479">
    <property type="entry name" value="PCC"/>
    <property type="match status" value="1"/>
</dbReference>